<comment type="caution">
    <text evidence="3">The sequence shown here is derived from an EMBL/GenBank/DDBJ whole genome shotgun (WGS) entry which is preliminary data.</text>
</comment>
<protein>
    <recommendedName>
        <fullName evidence="2">RNA 2',3'-cyclic phosphodiesterase</fullName>
        <shortName evidence="2">RNA 2',3'-CPDase</shortName>
        <ecNumber evidence="2">3.1.4.58</ecNumber>
    </recommendedName>
</protein>
<keyword evidence="1 2" id="KW-0378">Hydrolase</keyword>
<gene>
    <name evidence="3" type="primary">thpR</name>
    <name evidence="3" type="ORF">J7S20_14795</name>
</gene>
<dbReference type="InterPro" id="IPR009097">
    <property type="entry name" value="Cyclic_Pdiesterase"/>
</dbReference>
<dbReference type="Pfam" id="PF13563">
    <property type="entry name" value="2_5_RNA_ligase2"/>
    <property type="match status" value="1"/>
</dbReference>
<proteinExistence type="inferred from homology"/>
<comment type="function">
    <text evidence="2">Hydrolyzes RNA 2',3'-cyclic phosphodiester to an RNA 2'-phosphomonoester.</text>
</comment>
<sequence length="183" mass="19900">MHRLFVALRPPSEMRDTLLAAMGGIENARWQSAEQLHCTLRFIGDVDRPVAEDVEAALGSVRFPGLDLALSGVGAFGADGRRKAVWAGVSPHDQITKLHKKIDQALVRAGLAPERRAYLPHITLARLNRSSGAIDRFLADQARLASPPYRFTHFLLFRSTLGSDGATYEAIARYALEPAAAAG</sequence>
<comment type="catalytic activity">
    <reaction evidence="2">
        <text>a 3'-end 2',3'-cyclophospho-ribonucleotide-RNA + H2O = a 3'-end 2'-phospho-ribonucleotide-RNA + H(+)</text>
        <dbReference type="Rhea" id="RHEA:11828"/>
        <dbReference type="Rhea" id="RHEA-COMP:10464"/>
        <dbReference type="Rhea" id="RHEA-COMP:17353"/>
        <dbReference type="ChEBI" id="CHEBI:15377"/>
        <dbReference type="ChEBI" id="CHEBI:15378"/>
        <dbReference type="ChEBI" id="CHEBI:83064"/>
        <dbReference type="ChEBI" id="CHEBI:173113"/>
        <dbReference type="EC" id="3.1.4.58"/>
    </reaction>
</comment>
<evidence type="ECO:0000256" key="1">
    <source>
        <dbReference type="ARBA" id="ARBA00022801"/>
    </source>
</evidence>
<dbReference type="GO" id="GO:0008664">
    <property type="term" value="F:RNA 2',3'-cyclic 3'-phosphodiesterase activity"/>
    <property type="evidence" value="ECO:0007669"/>
    <property type="project" value="UniProtKB-EC"/>
</dbReference>
<dbReference type="NCBIfam" id="TIGR02258">
    <property type="entry name" value="2_5_ligase"/>
    <property type="match status" value="1"/>
</dbReference>
<evidence type="ECO:0000256" key="2">
    <source>
        <dbReference type="HAMAP-Rule" id="MF_01940"/>
    </source>
</evidence>
<keyword evidence="4" id="KW-1185">Reference proteome</keyword>
<dbReference type="EC" id="3.1.4.58" evidence="2"/>
<dbReference type="AlphaFoldDB" id="A0A8T4INQ4"/>
<evidence type="ECO:0000313" key="4">
    <source>
        <dbReference type="Proteomes" id="UP000676996"/>
    </source>
</evidence>
<feature type="active site" description="Proton acceptor" evidence="2">
    <location>
        <position position="121"/>
    </location>
</feature>
<accession>A0A8T4INQ4</accession>
<feature type="short sequence motif" description="HXTX 2" evidence="2">
    <location>
        <begin position="121"/>
        <end position="124"/>
    </location>
</feature>
<dbReference type="Gene3D" id="3.90.1140.10">
    <property type="entry name" value="Cyclic phosphodiesterase"/>
    <property type="match status" value="1"/>
</dbReference>
<dbReference type="InterPro" id="IPR004175">
    <property type="entry name" value="RNA_CPDase"/>
</dbReference>
<organism evidence="3 4">
    <name type="scientific">Stakelama marina</name>
    <dbReference type="NCBI Taxonomy" id="2826939"/>
    <lineage>
        <taxon>Bacteria</taxon>
        <taxon>Pseudomonadati</taxon>
        <taxon>Pseudomonadota</taxon>
        <taxon>Alphaproteobacteria</taxon>
        <taxon>Sphingomonadales</taxon>
        <taxon>Sphingomonadaceae</taxon>
        <taxon>Stakelama</taxon>
    </lineage>
</organism>
<dbReference type="PANTHER" id="PTHR35561">
    <property type="entry name" value="RNA 2',3'-CYCLIC PHOSPHODIESTERASE"/>
    <property type="match status" value="1"/>
</dbReference>
<dbReference type="HAMAP" id="MF_01940">
    <property type="entry name" value="RNA_CPDase"/>
    <property type="match status" value="1"/>
</dbReference>
<dbReference type="GO" id="GO:0004113">
    <property type="term" value="F:2',3'-cyclic-nucleotide 3'-phosphodiesterase activity"/>
    <property type="evidence" value="ECO:0007669"/>
    <property type="project" value="InterPro"/>
</dbReference>
<dbReference type="SUPFAM" id="SSF55144">
    <property type="entry name" value="LigT-like"/>
    <property type="match status" value="1"/>
</dbReference>
<dbReference type="PANTHER" id="PTHR35561:SF1">
    <property type="entry name" value="RNA 2',3'-CYCLIC PHOSPHODIESTERASE"/>
    <property type="match status" value="1"/>
</dbReference>
<dbReference type="RefSeq" id="WP_284055018.1">
    <property type="nucleotide sequence ID" value="NZ_JAGRQC010000004.1"/>
</dbReference>
<feature type="active site" description="Proton donor" evidence="2">
    <location>
        <position position="37"/>
    </location>
</feature>
<comment type="similarity">
    <text evidence="2">Belongs to the 2H phosphoesterase superfamily. ThpR family.</text>
</comment>
<dbReference type="Proteomes" id="UP000676996">
    <property type="component" value="Unassembled WGS sequence"/>
</dbReference>
<feature type="short sequence motif" description="HXTX 1" evidence="2">
    <location>
        <begin position="37"/>
        <end position="40"/>
    </location>
</feature>
<evidence type="ECO:0000313" key="3">
    <source>
        <dbReference type="EMBL" id="MBR0553776.1"/>
    </source>
</evidence>
<reference evidence="3" key="1">
    <citation type="submission" date="2021-04" db="EMBL/GenBank/DDBJ databases">
        <title>Ouciella asimina sp. nov., isolated from the surface seawater in the hydrothermal field of Okinawa Trough.</title>
        <authorList>
            <person name="Shuang W."/>
        </authorList>
    </citation>
    <scope>NUCLEOTIDE SEQUENCE</scope>
    <source>
        <strain evidence="3">LXI357</strain>
    </source>
</reference>
<dbReference type="EMBL" id="JAGRQC010000004">
    <property type="protein sequence ID" value="MBR0553776.1"/>
    <property type="molecule type" value="Genomic_DNA"/>
</dbReference>
<name>A0A8T4INQ4_9SPHN</name>